<evidence type="ECO:0000313" key="1">
    <source>
        <dbReference type="EMBL" id="ETK84585.1"/>
    </source>
</evidence>
<dbReference type="EMBL" id="KI686774">
    <property type="protein sequence ID" value="ETK84585.1"/>
    <property type="molecule type" value="Genomic_DNA"/>
</dbReference>
<name>W2GQJ4_PHYNI</name>
<sequence>MACVGYTHRLALGGCLIGASFTTAFGQVRPNGQNLTPAIGRWRTATG</sequence>
<reference evidence="1" key="1">
    <citation type="submission" date="2013-11" db="EMBL/GenBank/DDBJ databases">
        <title>The Genome Sequence of Phytophthora parasitica CJ02B3.</title>
        <authorList>
            <consortium name="The Broad Institute Genomics Platform"/>
            <person name="Russ C."/>
            <person name="Tyler B."/>
            <person name="Panabieres F."/>
            <person name="Shan W."/>
            <person name="Tripathy S."/>
            <person name="Grunwald N."/>
            <person name="Machado M."/>
            <person name="Johnson C.S."/>
            <person name="Arredondo F."/>
            <person name="Hong C."/>
            <person name="Coffey M."/>
            <person name="Young S.K."/>
            <person name="Zeng Q."/>
            <person name="Gargeya S."/>
            <person name="Fitzgerald M."/>
            <person name="Abouelleil A."/>
            <person name="Alvarado L."/>
            <person name="Chapman S.B."/>
            <person name="Gainer-Dewar J."/>
            <person name="Goldberg J."/>
            <person name="Griggs A."/>
            <person name="Gujja S."/>
            <person name="Hansen M."/>
            <person name="Howarth C."/>
            <person name="Imamovic A."/>
            <person name="Ireland A."/>
            <person name="Larimer J."/>
            <person name="McCowan C."/>
            <person name="Murphy C."/>
            <person name="Pearson M."/>
            <person name="Poon T.W."/>
            <person name="Priest M."/>
            <person name="Roberts A."/>
            <person name="Saif S."/>
            <person name="Shea T."/>
            <person name="Sykes S."/>
            <person name="Wortman J."/>
            <person name="Nusbaum C."/>
            <person name="Birren B."/>
        </authorList>
    </citation>
    <scope>NUCLEOTIDE SEQUENCE [LARGE SCALE GENOMIC DNA]</scope>
    <source>
        <strain evidence="1">CJ02B3</strain>
    </source>
</reference>
<gene>
    <name evidence="1" type="ORF">L915_10475</name>
    <name evidence="2" type="ORF">L916_10368</name>
</gene>
<reference evidence="2" key="2">
    <citation type="submission" date="2013-11" db="EMBL/GenBank/DDBJ databases">
        <title>The Genome Sequence of Phytophthora parasitica CJ05E6.</title>
        <authorList>
            <consortium name="The Broad Institute Genomics Platform"/>
            <person name="Russ C."/>
            <person name="Tyler B."/>
            <person name="Panabieres F."/>
            <person name="Shan W."/>
            <person name="Tripathy S."/>
            <person name="Grunwald N."/>
            <person name="Machado M."/>
            <person name="Johnson C.S."/>
            <person name="Arredondo F."/>
            <person name="Hong C."/>
            <person name="Coffey M."/>
            <person name="Young S.K."/>
            <person name="Zeng Q."/>
            <person name="Gargeya S."/>
            <person name="Fitzgerald M."/>
            <person name="Abouelleil A."/>
            <person name="Alvarado L."/>
            <person name="Chapman S.B."/>
            <person name="Gainer-Dewar J."/>
            <person name="Goldberg J."/>
            <person name="Griggs A."/>
            <person name="Gujja S."/>
            <person name="Hansen M."/>
            <person name="Howarth C."/>
            <person name="Imamovic A."/>
            <person name="Ireland A."/>
            <person name="Larimer J."/>
            <person name="McCowan C."/>
            <person name="Murphy C."/>
            <person name="Pearson M."/>
            <person name="Poon T.W."/>
            <person name="Priest M."/>
            <person name="Roberts A."/>
            <person name="Saif S."/>
            <person name="Shea T."/>
            <person name="Sykes S."/>
            <person name="Wortman J."/>
            <person name="Nusbaum C."/>
            <person name="Birren B."/>
        </authorList>
    </citation>
    <scope>NUCLEOTIDE SEQUENCE [LARGE SCALE GENOMIC DNA]</scope>
    <source>
        <strain evidence="2">CJ05E6</strain>
    </source>
</reference>
<protein>
    <submittedName>
        <fullName evidence="1">Uncharacterized protein</fullName>
    </submittedName>
</protein>
<proteinExistence type="predicted"/>
<organism evidence="1">
    <name type="scientific">Phytophthora nicotianae</name>
    <name type="common">Potato buckeye rot agent</name>
    <name type="synonym">Phytophthora parasitica</name>
    <dbReference type="NCBI Taxonomy" id="4792"/>
    <lineage>
        <taxon>Eukaryota</taxon>
        <taxon>Sar</taxon>
        <taxon>Stramenopiles</taxon>
        <taxon>Oomycota</taxon>
        <taxon>Peronosporomycetes</taxon>
        <taxon>Peronosporales</taxon>
        <taxon>Peronosporaceae</taxon>
        <taxon>Phytophthora</taxon>
    </lineage>
</organism>
<dbReference type="AlphaFoldDB" id="W2GQJ4"/>
<dbReference type="EMBL" id="KI673438">
    <property type="protein sequence ID" value="ETL38022.1"/>
    <property type="molecule type" value="Genomic_DNA"/>
</dbReference>
<dbReference type="Proteomes" id="UP000053236">
    <property type="component" value="Unassembled WGS sequence"/>
</dbReference>
<accession>W2GQJ4</accession>
<evidence type="ECO:0000313" key="2">
    <source>
        <dbReference type="EMBL" id="ETL38022.1"/>
    </source>
</evidence>
<dbReference type="Proteomes" id="UP000053864">
    <property type="component" value="Unassembled WGS sequence"/>
</dbReference>